<sequence length="513" mass="54811">MQGRRVVILGVSVALAASLVACGSSDNSTGSDNADTHGQALRVAVDALPGGKGSPFNTTGTPEVYTHAAIYDQLTLVDQDGTVKPWLATSWKNTSDTTWTFTLRSGVKFSNGEVLDAQGVADVITFVKTDPEVSKQAVAGDLRVIASAKALDAATVEITTTAVDPLLPNKMTELFIPAPKVLAQKGNAGITSDPVGTGPFKVQDWSANKITLTANTDSWRAPKVGTLEIQALPDPASRMQALQSGQVDLITAISPDQGKQLTGNYRAEITKAAQVMSLAFINTKGDTPMASPKVRQALNYAVDKDAIAQSLLLGQGEAVGQGTSAKAAGYNPDIKPFPYDVNKAKQLMAEAGYPNGFEITVDVVVGSYPADAEIYQLVKGDLAKVGVSVNLRQITFANWLKFYLANSWDSQAFGLSWNSLPTMDGARAMSLFSCLKQPAFFCDQPTADLLKQALTNLNPDARSRQLQTVGQAMHDNPPALYLVRQIDINGLSDKLQGFANNNRFLPYDKMYKS</sequence>
<dbReference type="GO" id="GO:1904680">
    <property type="term" value="F:peptide transmembrane transporter activity"/>
    <property type="evidence" value="ECO:0007669"/>
    <property type="project" value="TreeGrafter"/>
</dbReference>
<dbReference type="PANTHER" id="PTHR30290:SF9">
    <property type="entry name" value="OLIGOPEPTIDE-BINDING PROTEIN APPA"/>
    <property type="match status" value="1"/>
</dbReference>
<comment type="similarity">
    <text evidence="1">Belongs to the bacterial solute-binding protein 5 family.</text>
</comment>
<evidence type="ECO:0000259" key="5">
    <source>
        <dbReference type="Pfam" id="PF00496"/>
    </source>
</evidence>
<name>A0A1C4V8V6_9ACTN</name>
<proteinExistence type="inferred from homology"/>
<evidence type="ECO:0000313" key="7">
    <source>
        <dbReference type="Proteomes" id="UP000183585"/>
    </source>
</evidence>
<gene>
    <name evidence="6" type="ORF">GA0070563_102106</name>
</gene>
<dbReference type="GO" id="GO:0042597">
    <property type="term" value="C:periplasmic space"/>
    <property type="evidence" value="ECO:0007669"/>
    <property type="project" value="UniProtKB-ARBA"/>
</dbReference>
<dbReference type="InterPro" id="IPR000914">
    <property type="entry name" value="SBP_5_dom"/>
</dbReference>
<evidence type="ECO:0000256" key="1">
    <source>
        <dbReference type="ARBA" id="ARBA00005695"/>
    </source>
</evidence>
<dbReference type="InterPro" id="IPR039424">
    <property type="entry name" value="SBP_5"/>
</dbReference>
<dbReference type="EMBL" id="FMCT01000002">
    <property type="protein sequence ID" value="SCE80185.1"/>
    <property type="molecule type" value="Genomic_DNA"/>
</dbReference>
<dbReference type="Gene3D" id="3.90.76.10">
    <property type="entry name" value="Dipeptide-binding Protein, Domain 1"/>
    <property type="match status" value="1"/>
</dbReference>
<dbReference type="InterPro" id="IPR030678">
    <property type="entry name" value="Peptide/Ni-bd"/>
</dbReference>
<feature type="signal peptide" evidence="4">
    <location>
        <begin position="1"/>
        <end position="23"/>
    </location>
</feature>
<evidence type="ECO:0000256" key="2">
    <source>
        <dbReference type="ARBA" id="ARBA00022448"/>
    </source>
</evidence>
<reference evidence="7" key="1">
    <citation type="submission" date="2016-06" db="EMBL/GenBank/DDBJ databases">
        <authorList>
            <person name="Varghese N."/>
            <person name="Submissions Spin"/>
        </authorList>
    </citation>
    <scope>NUCLEOTIDE SEQUENCE [LARGE SCALE GENOMIC DNA]</scope>
    <source>
        <strain evidence="7">DSM 43168</strain>
    </source>
</reference>
<keyword evidence="3 4" id="KW-0732">Signal</keyword>
<dbReference type="Gene3D" id="3.40.190.10">
    <property type="entry name" value="Periplasmic binding protein-like II"/>
    <property type="match status" value="1"/>
</dbReference>
<evidence type="ECO:0000256" key="3">
    <source>
        <dbReference type="ARBA" id="ARBA00022729"/>
    </source>
</evidence>
<dbReference type="GO" id="GO:0015833">
    <property type="term" value="P:peptide transport"/>
    <property type="evidence" value="ECO:0007669"/>
    <property type="project" value="TreeGrafter"/>
</dbReference>
<keyword evidence="7" id="KW-1185">Reference proteome</keyword>
<accession>A0A1C4V8V6</accession>
<dbReference type="Pfam" id="PF00496">
    <property type="entry name" value="SBP_bac_5"/>
    <property type="match status" value="1"/>
</dbReference>
<evidence type="ECO:0000313" key="6">
    <source>
        <dbReference type="EMBL" id="SCE80185.1"/>
    </source>
</evidence>
<dbReference type="AlphaFoldDB" id="A0A1C4V8V6"/>
<dbReference type="Gene3D" id="3.10.105.10">
    <property type="entry name" value="Dipeptide-binding Protein, Domain 3"/>
    <property type="match status" value="1"/>
</dbReference>
<evidence type="ECO:0000256" key="4">
    <source>
        <dbReference type="SAM" id="SignalP"/>
    </source>
</evidence>
<dbReference type="GO" id="GO:0043190">
    <property type="term" value="C:ATP-binding cassette (ABC) transporter complex"/>
    <property type="evidence" value="ECO:0007669"/>
    <property type="project" value="InterPro"/>
</dbReference>
<dbReference type="Proteomes" id="UP000183585">
    <property type="component" value="Unassembled WGS sequence"/>
</dbReference>
<dbReference type="SUPFAM" id="SSF53850">
    <property type="entry name" value="Periplasmic binding protein-like II"/>
    <property type="match status" value="1"/>
</dbReference>
<organism evidence="6 7">
    <name type="scientific">Micromonospora carbonacea</name>
    <dbReference type="NCBI Taxonomy" id="47853"/>
    <lineage>
        <taxon>Bacteria</taxon>
        <taxon>Bacillati</taxon>
        <taxon>Actinomycetota</taxon>
        <taxon>Actinomycetes</taxon>
        <taxon>Micromonosporales</taxon>
        <taxon>Micromonosporaceae</taxon>
        <taxon>Micromonospora</taxon>
    </lineage>
</organism>
<dbReference type="PROSITE" id="PS51257">
    <property type="entry name" value="PROKAR_LIPOPROTEIN"/>
    <property type="match status" value="1"/>
</dbReference>
<dbReference type="PANTHER" id="PTHR30290">
    <property type="entry name" value="PERIPLASMIC BINDING COMPONENT OF ABC TRANSPORTER"/>
    <property type="match status" value="1"/>
</dbReference>
<dbReference type="PIRSF" id="PIRSF002741">
    <property type="entry name" value="MppA"/>
    <property type="match status" value="1"/>
</dbReference>
<feature type="domain" description="Solute-binding protein family 5" evidence="5">
    <location>
        <begin position="82"/>
        <end position="422"/>
    </location>
</feature>
<keyword evidence="2" id="KW-0813">Transport</keyword>
<feature type="chain" id="PRO_5039126548" evidence="4">
    <location>
        <begin position="24"/>
        <end position="513"/>
    </location>
</feature>
<protein>
    <submittedName>
        <fullName evidence="6">Peptide/nickel transport system substrate-binding protein</fullName>
    </submittedName>
</protein>